<accession>A0A233VIR9</accession>
<dbReference type="PANTHER" id="PTHR32114">
    <property type="entry name" value="ABC TRANSPORTER ABCH.3"/>
    <property type="match status" value="1"/>
</dbReference>
<evidence type="ECO:0000259" key="4">
    <source>
        <dbReference type="Pfam" id="PF13476"/>
    </source>
</evidence>
<keyword evidence="5" id="KW-0378">Hydrolase</keyword>
<evidence type="ECO:0000256" key="1">
    <source>
        <dbReference type="ARBA" id="ARBA00006930"/>
    </source>
</evidence>
<dbReference type="EMBL" id="NDYE01000012">
    <property type="protein sequence ID" value="OXZ32293.1"/>
    <property type="molecule type" value="Genomic_DNA"/>
</dbReference>
<evidence type="ECO:0000256" key="2">
    <source>
        <dbReference type="ARBA" id="ARBA00011322"/>
    </source>
</evidence>
<protein>
    <recommendedName>
        <fullName evidence="3">Nuclease SbcCD subunit C</fullName>
    </recommendedName>
</protein>
<feature type="domain" description="Rad50/SbcC-type AAA" evidence="4">
    <location>
        <begin position="6"/>
        <end position="289"/>
    </location>
</feature>
<dbReference type="SUPFAM" id="SSF52540">
    <property type="entry name" value="P-loop containing nucleoside triphosphate hydrolases"/>
    <property type="match status" value="2"/>
</dbReference>
<proteinExistence type="inferred from homology"/>
<comment type="similarity">
    <text evidence="1">Belongs to the SMC family. SbcC subfamily.</text>
</comment>
<reference evidence="6" key="1">
    <citation type="submission" date="2017-04" db="EMBL/GenBank/DDBJ databases">
        <title>Finegoldia magna isolated from orthopedic joint implant-associated infections.</title>
        <authorList>
            <person name="Bjorklund S."/>
            <person name="Bruggemann H."/>
            <person name="Jensen A."/>
            <person name="Hellmark B."/>
            <person name="Soderquist B."/>
        </authorList>
    </citation>
    <scope>NUCLEOTIDE SEQUENCE [LARGE SCALE GENOMIC DNA]</scope>
    <source>
        <strain evidence="6">12T273</strain>
    </source>
</reference>
<gene>
    <name evidence="5" type="ORF">B9N55_05605</name>
</gene>
<evidence type="ECO:0000313" key="6">
    <source>
        <dbReference type="Proteomes" id="UP000215546"/>
    </source>
</evidence>
<keyword evidence="5" id="KW-0540">Nuclease</keyword>
<keyword evidence="5" id="KW-0269">Exonuclease</keyword>
<dbReference type="Gene3D" id="3.40.50.300">
    <property type="entry name" value="P-loop containing nucleotide triphosphate hydrolases"/>
    <property type="match status" value="1"/>
</dbReference>
<dbReference type="GO" id="GO:0006302">
    <property type="term" value="P:double-strand break repair"/>
    <property type="evidence" value="ECO:0007669"/>
    <property type="project" value="InterPro"/>
</dbReference>
<dbReference type="AlphaFoldDB" id="A0A233VIR9"/>
<dbReference type="GO" id="GO:0004527">
    <property type="term" value="F:exonuclease activity"/>
    <property type="evidence" value="ECO:0007669"/>
    <property type="project" value="UniProtKB-KW"/>
</dbReference>
<sequence>MYITDIYLTNFQSYEQGHFELSEKVNLITGASDSGKTALIRALSWVLFNDYTTDLLIRNGYNNVEVKIVFNNGNFILRGRKGNTNYYYIKNNPDNEEIKKYENFGREIPSEIQDDFLFKKVNLLNEKYNILIASQLENSFLLSETDSTKANAIGKLVNIDILDNASRNVLREIKSTKGELNFKKSFINEKEESLNKYDYLNEEKIKIDNLKVLYNNLSKNSEKLYILKTLSKKLTELNGRINNGYKYLDNYQGLDICLKTLQHTQNNISSFLKLNQIYEYYQQVIKEIEFNNVNLNNLRYTHLISEIIDILDKNLTLLMFLKPLYDRLTYVNNSYNNYKTILEKFKQVPKSYNILLNTQNDIQILNQLSNLNENYYKTNQAISNNIKVLKNINTSKVSELTNRIYKNKEKYIQLYKLSISYQNVNHMILEQNDKLNKLKSIKTLQNILFNLYKTSELLAKLKIIKATLDDKENIYQQNTKVISKCNIVIGELIQEYKENLYKEKICPFCLSEIDEEHVTQIVKELRK</sequence>
<evidence type="ECO:0000313" key="5">
    <source>
        <dbReference type="EMBL" id="OXZ32293.1"/>
    </source>
</evidence>
<organism evidence="5 6">
    <name type="scientific">Finegoldia magna</name>
    <name type="common">Peptostreptococcus magnus</name>
    <dbReference type="NCBI Taxonomy" id="1260"/>
    <lineage>
        <taxon>Bacteria</taxon>
        <taxon>Bacillati</taxon>
        <taxon>Bacillota</taxon>
        <taxon>Tissierellia</taxon>
        <taxon>Tissierellales</taxon>
        <taxon>Peptoniphilaceae</taxon>
        <taxon>Finegoldia</taxon>
    </lineage>
</organism>
<dbReference type="InterPro" id="IPR038729">
    <property type="entry name" value="Rad50/SbcC_AAA"/>
</dbReference>
<dbReference type="PANTHER" id="PTHR32114:SF2">
    <property type="entry name" value="ABC TRANSPORTER ABCH.3"/>
    <property type="match status" value="1"/>
</dbReference>
<evidence type="ECO:0000256" key="3">
    <source>
        <dbReference type="ARBA" id="ARBA00013368"/>
    </source>
</evidence>
<name>A0A233VIR9_FINMA</name>
<dbReference type="RefSeq" id="WP_094208594.1">
    <property type="nucleotide sequence ID" value="NZ_JBBNPK010000003.1"/>
</dbReference>
<dbReference type="GO" id="GO:0016887">
    <property type="term" value="F:ATP hydrolysis activity"/>
    <property type="evidence" value="ECO:0007669"/>
    <property type="project" value="InterPro"/>
</dbReference>
<comment type="subunit">
    <text evidence="2">Heterodimer of SbcC and SbcD.</text>
</comment>
<dbReference type="Proteomes" id="UP000215546">
    <property type="component" value="Unassembled WGS sequence"/>
</dbReference>
<comment type="caution">
    <text evidence="5">The sequence shown here is derived from an EMBL/GenBank/DDBJ whole genome shotgun (WGS) entry which is preliminary data.</text>
</comment>
<dbReference type="Pfam" id="PF13476">
    <property type="entry name" value="AAA_23"/>
    <property type="match status" value="1"/>
</dbReference>
<dbReference type="InterPro" id="IPR027417">
    <property type="entry name" value="P-loop_NTPase"/>
</dbReference>